<dbReference type="EMBL" id="JAUHHV010000012">
    <property type="protein sequence ID" value="KAK1406227.1"/>
    <property type="molecule type" value="Genomic_DNA"/>
</dbReference>
<comment type="caution">
    <text evidence="1">The sequence shown here is derived from an EMBL/GenBank/DDBJ whole genome shotgun (WGS) entry which is preliminary data.</text>
</comment>
<dbReference type="AlphaFoldDB" id="A0AAD8JPF0"/>
<reference evidence="1" key="1">
    <citation type="journal article" date="2023" name="bioRxiv">
        <title>Improved chromosome-level genome assembly for marigold (Tagetes erecta).</title>
        <authorList>
            <person name="Jiang F."/>
            <person name="Yuan L."/>
            <person name="Wang S."/>
            <person name="Wang H."/>
            <person name="Xu D."/>
            <person name="Wang A."/>
            <person name="Fan W."/>
        </authorList>
    </citation>
    <scope>NUCLEOTIDE SEQUENCE</scope>
    <source>
        <strain evidence="1">WSJ</strain>
        <tissue evidence="1">Leaf</tissue>
    </source>
</reference>
<sequence>MLQETPTNVLIDIHRVSNDCKLMVNEDEELSDDKLRRRVEEFIDKVNRGFGRRCKQHGVVAVGVKESFLQHFVFLLISSSKVMLDVHDSVEEIGEKSVRKICCGCDGSTSLMECFLFAGSPARSKPLLPDKEKTHKK</sequence>
<organism evidence="1 2">
    <name type="scientific">Tagetes erecta</name>
    <name type="common">African marigold</name>
    <dbReference type="NCBI Taxonomy" id="13708"/>
    <lineage>
        <taxon>Eukaryota</taxon>
        <taxon>Viridiplantae</taxon>
        <taxon>Streptophyta</taxon>
        <taxon>Embryophyta</taxon>
        <taxon>Tracheophyta</taxon>
        <taxon>Spermatophyta</taxon>
        <taxon>Magnoliopsida</taxon>
        <taxon>eudicotyledons</taxon>
        <taxon>Gunneridae</taxon>
        <taxon>Pentapetalae</taxon>
        <taxon>asterids</taxon>
        <taxon>campanulids</taxon>
        <taxon>Asterales</taxon>
        <taxon>Asteraceae</taxon>
        <taxon>Asteroideae</taxon>
        <taxon>Heliantheae alliance</taxon>
        <taxon>Tageteae</taxon>
        <taxon>Tagetes</taxon>
    </lineage>
</organism>
<evidence type="ECO:0000313" key="1">
    <source>
        <dbReference type="EMBL" id="KAK1406227.1"/>
    </source>
</evidence>
<proteinExistence type="predicted"/>
<keyword evidence="2" id="KW-1185">Reference proteome</keyword>
<dbReference type="Proteomes" id="UP001229421">
    <property type="component" value="Unassembled WGS sequence"/>
</dbReference>
<accession>A0AAD8JPF0</accession>
<evidence type="ECO:0000313" key="2">
    <source>
        <dbReference type="Proteomes" id="UP001229421"/>
    </source>
</evidence>
<protein>
    <submittedName>
        <fullName evidence="1">Uncharacterized protein</fullName>
    </submittedName>
</protein>
<gene>
    <name evidence="1" type="ORF">QVD17_41516</name>
</gene>
<name>A0AAD8JPF0_TARER</name>